<accession>A0A485KUB4</accession>
<protein>
    <submittedName>
        <fullName evidence="3">Aste57867_11763 protein</fullName>
    </submittedName>
</protein>
<evidence type="ECO:0000313" key="4">
    <source>
        <dbReference type="Proteomes" id="UP000332933"/>
    </source>
</evidence>
<name>A0A485KUB4_9STRA</name>
<reference evidence="3 4" key="1">
    <citation type="submission" date="2019-03" db="EMBL/GenBank/DDBJ databases">
        <authorList>
            <person name="Gaulin E."/>
            <person name="Dumas B."/>
        </authorList>
    </citation>
    <scope>NUCLEOTIDE SEQUENCE [LARGE SCALE GENOMIC DNA]</scope>
    <source>
        <strain evidence="3">CBS 568.67</strain>
    </source>
</reference>
<dbReference type="Pfam" id="PF03457">
    <property type="entry name" value="HA"/>
    <property type="match status" value="1"/>
</dbReference>
<dbReference type="EMBL" id="VJMH01005308">
    <property type="protein sequence ID" value="KAF0697552.1"/>
    <property type="molecule type" value="Genomic_DNA"/>
</dbReference>
<evidence type="ECO:0000259" key="1">
    <source>
        <dbReference type="Pfam" id="PF03457"/>
    </source>
</evidence>
<organism evidence="3 4">
    <name type="scientific">Aphanomyces stellatus</name>
    <dbReference type="NCBI Taxonomy" id="120398"/>
    <lineage>
        <taxon>Eukaryota</taxon>
        <taxon>Sar</taxon>
        <taxon>Stramenopiles</taxon>
        <taxon>Oomycota</taxon>
        <taxon>Saprolegniomycetes</taxon>
        <taxon>Saprolegniales</taxon>
        <taxon>Verrucalvaceae</taxon>
        <taxon>Aphanomyces</taxon>
    </lineage>
</organism>
<proteinExistence type="predicted"/>
<dbReference type="AlphaFoldDB" id="A0A485KUB4"/>
<sequence length="165" mass="19799">MHLLALQTYHRIYGHVVVPKDFIIPEYDNQWPQDSYWTKKLGNVVSSFRARLEKLSNKQVDTLNQLGFVWDAHEYEWQINLKALQTCHLMHGHVLVPYHFTVPEHDNQWPQECWNKRLGDLVQYFRARVDNLSKKQVDALNQLDFVWDARDHQWQINLKALQTYS</sequence>
<dbReference type="OrthoDB" id="76658at2759"/>
<keyword evidence="4" id="KW-1185">Reference proteome</keyword>
<evidence type="ECO:0000313" key="3">
    <source>
        <dbReference type="EMBL" id="VFT88619.1"/>
    </source>
</evidence>
<feature type="domain" description="Helicase-associated" evidence="1">
    <location>
        <begin position="73"/>
        <end position="145"/>
    </location>
</feature>
<dbReference type="Proteomes" id="UP000332933">
    <property type="component" value="Unassembled WGS sequence"/>
</dbReference>
<dbReference type="InterPro" id="IPR005114">
    <property type="entry name" value="Helicase_assoc"/>
</dbReference>
<evidence type="ECO:0000313" key="2">
    <source>
        <dbReference type="EMBL" id="KAF0697552.1"/>
    </source>
</evidence>
<dbReference type="EMBL" id="CAADRA010005329">
    <property type="protein sequence ID" value="VFT88619.1"/>
    <property type="molecule type" value="Genomic_DNA"/>
</dbReference>
<dbReference type="PANTHER" id="PTHR37066">
    <property type="entry name" value="HELICASE-ASSOCIATED"/>
    <property type="match status" value="1"/>
</dbReference>
<reference evidence="2" key="2">
    <citation type="submission" date="2019-06" db="EMBL/GenBank/DDBJ databases">
        <title>Genomics analysis of Aphanomyces spp. identifies a new class of oomycete effector associated with host adaptation.</title>
        <authorList>
            <person name="Gaulin E."/>
        </authorList>
    </citation>
    <scope>NUCLEOTIDE SEQUENCE</scope>
    <source>
        <strain evidence="2">CBS 578.67</strain>
    </source>
</reference>
<gene>
    <name evidence="3" type="primary">Aste57867_11763</name>
    <name evidence="2" type="ORF">As57867_011718</name>
    <name evidence="3" type="ORF">ASTE57867_11763</name>
</gene>
<dbReference type="PANTHER" id="PTHR37066:SF1">
    <property type="entry name" value="LNS2_PITP DOMAIN-CONTAINING PROTEIN"/>
    <property type="match status" value="1"/>
</dbReference>